<organism evidence="2 3">
    <name type="scientific">Sphaerotilus microaerophilus</name>
    <dbReference type="NCBI Taxonomy" id="2914710"/>
    <lineage>
        <taxon>Bacteria</taxon>
        <taxon>Pseudomonadati</taxon>
        <taxon>Pseudomonadota</taxon>
        <taxon>Betaproteobacteria</taxon>
        <taxon>Burkholderiales</taxon>
        <taxon>Sphaerotilaceae</taxon>
        <taxon>Sphaerotilus</taxon>
    </lineage>
</organism>
<feature type="region of interest" description="Disordered" evidence="1">
    <location>
        <begin position="88"/>
        <end position="114"/>
    </location>
</feature>
<accession>A0ABN6PK73</accession>
<name>A0ABN6PK73_9BURK</name>
<feature type="compositionally biased region" description="Low complexity" evidence="1">
    <location>
        <begin position="92"/>
        <end position="114"/>
    </location>
</feature>
<evidence type="ECO:0000256" key="1">
    <source>
        <dbReference type="SAM" id="MobiDB-lite"/>
    </source>
</evidence>
<evidence type="ECO:0000313" key="2">
    <source>
        <dbReference type="EMBL" id="BDI03630.1"/>
    </source>
</evidence>
<dbReference type="EMBL" id="AP025730">
    <property type="protein sequence ID" value="BDI03630.1"/>
    <property type="molecule type" value="Genomic_DNA"/>
</dbReference>
<proteinExistence type="predicted"/>
<evidence type="ECO:0000313" key="3">
    <source>
        <dbReference type="Proteomes" id="UP001057498"/>
    </source>
</evidence>
<sequence length="232" mass="23909">MPSFGALGRSRGPSAVDPAFADTIVIPVLVPGPLDRPAVLLRPPVRPPVAAARGAARRRVGPVVGGALALALLGGLALDGDWPPPGAGDVTAVASRPAEAAPAGSGRAGTAPEGQAAAAVEVGVRVEPLVAASAPADVPSAGASVRSELRPPRTPAHPNLAAGGWHRQIAMLAHEWEVAEAMRLRYRELHAQGLVSWEAWRAQENEALRLRMQLQGLKHRVLREQGGAAAGR</sequence>
<dbReference type="Proteomes" id="UP001057498">
    <property type="component" value="Chromosome"/>
</dbReference>
<keyword evidence="3" id="KW-1185">Reference proteome</keyword>
<protein>
    <submittedName>
        <fullName evidence="2">Uncharacterized protein</fullName>
    </submittedName>
</protein>
<gene>
    <name evidence="2" type="ORF">CATMQ487_06000</name>
</gene>
<reference evidence="2" key="1">
    <citation type="submission" date="2022-04" db="EMBL/GenBank/DDBJ databases">
        <title>Whole genome sequence of Sphaerotilus sp. FB-5.</title>
        <authorList>
            <person name="Takeda M."/>
            <person name="Narihara S."/>
            <person name="Akimoto M."/>
            <person name="Akimoto R."/>
            <person name="Nishiyashiki S."/>
            <person name="Murakami T."/>
        </authorList>
    </citation>
    <scope>NUCLEOTIDE SEQUENCE</scope>
    <source>
        <strain evidence="2">FB-5</strain>
    </source>
</reference>